<feature type="region of interest" description="Disordered" evidence="1">
    <location>
        <begin position="74"/>
        <end position="114"/>
    </location>
</feature>
<dbReference type="Proteomes" id="UP001054821">
    <property type="component" value="Chromosome 2"/>
</dbReference>
<evidence type="ECO:0000256" key="1">
    <source>
        <dbReference type="SAM" id="MobiDB-lite"/>
    </source>
</evidence>
<evidence type="ECO:0000313" key="3">
    <source>
        <dbReference type="Proteomes" id="UP001054821"/>
    </source>
</evidence>
<name>A0AAD4ZDV5_PRUDU</name>
<sequence>MNMDLALREDEPARPADRASATQRPKTRLVETSRTVFLENAHEERNAIDFVFEELGEIAIEPAKQSVQVPHISEIQGEDDEDIEPKQEHGNEIQVQETQNMNNEVVQTQEVPSP</sequence>
<protein>
    <submittedName>
        <fullName evidence="2">Uncharacterized protein</fullName>
    </submittedName>
</protein>
<feature type="compositionally biased region" description="Basic and acidic residues" evidence="1">
    <location>
        <begin position="1"/>
        <end position="17"/>
    </location>
</feature>
<evidence type="ECO:0000313" key="2">
    <source>
        <dbReference type="EMBL" id="KAI5343132.1"/>
    </source>
</evidence>
<feature type="compositionally biased region" description="Polar residues" evidence="1">
    <location>
        <begin position="93"/>
        <end position="114"/>
    </location>
</feature>
<dbReference type="EMBL" id="JAJFAZ020000002">
    <property type="protein sequence ID" value="KAI5343132.1"/>
    <property type="molecule type" value="Genomic_DNA"/>
</dbReference>
<comment type="caution">
    <text evidence="2">The sequence shown here is derived from an EMBL/GenBank/DDBJ whole genome shotgun (WGS) entry which is preliminary data.</text>
</comment>
<keyword evidence="3" id="KW-1185">Reference proteome</keyword>
<accession>A0AAD4ZDV5</accession>
<proteinExistence type="predicted"/>
<feature type="region of interest" description="Disordered" evidence="1">
    <location>
        <begin position="1"/>
        <end position="28"/>
    </location>
</feature>
<gene>
    <name evidence="2" type="ORF">L3X38_011008</name>
</gene>
<dbReference type="AlphaFoldDB" id="A0AAD4ZDV5"/>
<reference evidence="2 3" key="1">
    <citation type="journal article" date="2022" name="G3 (Bethesda)">
        <title>Whole-genome sequence and methylome profiling of the almond [Prunus dulcis (Mill.) D.A. Webb] cultivar 'Nonpareil'.</title>
        <authorList>
            <person name="D'Amico-Willman K.M."/>
            <person name="Ouma W.Z."/>
            <person name="Meulia T."/>
            <person name="Sideli G.M."/>
            <person name="Gradziel T.M."/>
            <person name="Fresnedo-Ramirez J."/>
        </authorList>
    </citation>
    <scope>NUCLEOTIDE SEQUENCE [LARGE SCALE GENOMIC DNA]</scope>
    <source>
        <strain evidence="2">Clone GOH B32 T37-40</strain>
    </source>
</reference>
<organism evidence="2 3">
    <name type="scientific">Prunus dulcis</name>
    <name type="common">Almond</name>
    <name type="synonym">Amygdalus dulcis</name>
    <dbReference type="NCBI Taxonomy" id="3755"/>
    <lineage>
        <taxon>Eukaryota</taxon>
        <taxon>Viridiplantae</taxon>
        <taxon>Streptophyta</taxon>
        <taxon>Embryophyta</taxon>
        <taxon>Tracheophyta</taxon>
        <taxon>Spermatophyta</taxon>
        <taxon>Magnoliopsida</taxon>
        <taxon>eudicotyledons</taxon>
        <taxon>Gunneridae</taxon>
        <taxon>Pentapetalae</taxon>
        <taxon>rosids</taxon>
        <taxon>fabids</taxon>
        <taxon>Rosales</taxon>
        <taxon>Rosaceae</taxon>
        <taxon>Amygdaloideae</taxon>
        <taxon>Amygdaleae</taxon>
        <taxon>Prunus</taxon>
    </lineage>
</organism>